<reference evidence="2" key="2">
    <citation type="submission" date="2015-01" db="EMBL/GenBank/DDBJ databases">
        <title>Evolutionary Origins and Diversification of the Mycorrhizal Mutualists.</title>
        <authorList>
            <consortium name="DOE Joint Genome Institute"/>
            <consortium name="Mycorrhizal Genomics Consortium"/>
            <person name="Kohler A."/>
            <person name="Kuo A."/>
            <person name="Nagy L.G."/>
            <person name="Floudas D."/>
            <person name="Copeland A."/>
            <person name="Barry K.W."/>
            <person name="Cichocki N."/>
            <person name="Veneault-Fourrey C."/>
            <person name="LaButti K."/>
            <person name="Lindquist E.A."/>
            <person name="Lipzen A."/>
            <person name="Lundell T."/>
            <person name="Morin E."/>
            <person name="Murat C."/>
            <person name="Riley R."/>
            <person name="Ohm R."/>
            <person name="Sun H."/>
            <person name="Tunlid A."/>
            <person name="Henrissat B."/>
            <person name="Grigoriev I.V."/>
            <person name="Hibbett D.S."/>
            <person name="Martin F."/>
        </authorList>
    </citation>
    <scope>NUCLEOTIDE SEQUENCE [LARGE SCALE GENOMIC DNA]</scope>
    <source>
        <strain evidence="2">ATCC 200175</strain>
    </source>
</reference>
<protein>
    <recommendedName>
        <fullName evidence="3">F-box domain-containing protein</fullName>
    </recommendedName>
</protein>
<dbReference type="Gene3D" id="1.20.1280.50">
    <property type="match status" value="1"/>
</dbReference>
<evidence type="ECO:0008006" key="3">
    <source>
        <dbReference type="Google" id="ProtNLM"/>
    </source>
</evidence>
<dbReference type="OrthoDB" id="3365698at2759"/>
<sequence length="229" mass="25817">MITNIDRASPLTRNQCKASISDLPFELLLSIFTLVYQMECLWPVSGIGYLPLLLYQLEPSAASFPYNLALVCTTWRSILATQPSFWTRVFIVACWNPVASCKSLLAWSRNLPLDIFICTASGNPAVLPDESIEAGHIDALRKHIAPRWSGSRSINITSTYISSLPSLSDIFGDGETEAPLLSNLHLHSTYEEEHRRPLRASAPRRLSCPRLYSLVVNGIYFWHHWIDEL</sequence>
<keyword evidence="2" id="KW-1185">Reference proteome</keyword>
<accession>A0A0C9T758</accession>
<name>A0A0C9T758_PAXIN</name>
<reference evidence="1 2" key="1">
    <citation type="submission" date="2014-06" db="EMBL/GenBank/DDBJ databases">
        <authorList>
            <consortium name="DOE Joint Genome Institute"/>
            <person name="Kuo A."/>
            <person name="Kohler A."/>
            <person name="Nagy L.G."/>
            <person name="Floudas D."/>
            <person name="Copeland A."/>
            <person name="Barry K.W."/>
            <person name="Cichocki N."/>
            <person name="Veneault-Fourrey C."/>
            <person name="LaButti K."/>
            <person name="Lindquist E.A."/>
            <person name="Lipzen A."/>
            <person name="Lundell T."/>
            <person name="Morin E."/>
            <person name="Murat C."/>
            <person name="Sun H."/>
            <person name="Tunlid A."/>
            <person name="Henrissat B."/>
            <person name="Grigoriev I.V."/>
            <person name="Hibbett D.S."/>
            <person name="Martin F."/>
            <person name="Nordberg H.P."/>
            <person name="Cantor M.N."/>
            <person name="Hua S.X."/>
        </authorList>
    </citation>
    <scope>NUCLEOTIDE SEQUENCE [LARGE SCALE GENOMIC DNA]</scope>
    <source>
        <strain evidence="1 2">ATCC 200175</strain>
    </source>
</reference>
<gene>
    <name evidence="1" type="ORF">PAXINDRAFT_137875</name>
</gene>
<dbReference type="EMBL" id="KN819378">
    <property type="protein sequence ID" value="KIJ11530.1"/>
    <property type="molecule type" value="Genomic_DNA"/>
</dbReference>
<dbReference type="HOGENOM" id="CLU_105683_0_0_1"/>
<organism evidence="1 2">
    <name type="scientific">Paxillus involutus ATCC 200175</name>
    <dbReference type="NCBI Taxonomy" id="664439"/>
    <lineage>
        <taxon>Eukaryota</taxon>
        <taxon>Fungi</taxon>
        <taxon>Dikarya</taxon>
        <taxon>Basidiomycota</taxon>
        <taxon>Agaricomycotina</taxon>
        <taxon>Agaricomycetes</taxon>
        <taxon>Agaricomycetidae</taxon>
        <taxon>Boletales</taxon>
        <taxon>Paxilineae</taxon>
        <taxon>Paxillaceae</taxon>
        <taxon>Paxillus</taxon>
    </lineage>
</organism>
<proteinExistence type="predicted"/>
<feature type="non-terminal residue" evidence="1">
    <location>
        <position position="229"/>
    </location>
</feature>
<dbReference type="Proteomes" id="UP000053647">
    <property type="component" value="Unassembled WGS sequence"/>
</dbReference>
<evidence type="ECO:0000313" key="2">
    <source>
        <dbReference type="Proteomes" id="UP000053647"/>
    </source>
</evidence>
<evidence type="ECO:0000313" key="1">
    <source>
        <dbReference type="EMBL" id="KIJ11530.1"/>
    </source>
</evidence>
<dbReference type="AlphaFoldDB" id="A0A0C9T758"/>
<feature type="non-terminal residue" evidence="1">
    <location>
        <position position="1"/>
    </location>
</feature>